<name>A0A401SVL1_CHIPU</name>
<accession>A0A401SVL1</accession>
<evidence type="ECO:0000313" key="1">
    <source>
        <dbReference type="EMBL" id="GCC34413.1"/>
    </source>
</evidence>
<protein>
    <submittedName>
        <fullName evidence="1">Uncharacterized protein</fullName>
    </submittedName>
</protein>
<dbReference type="Gene3D" id="2.170.270.10">
    <property type="entry name" value="SET domain"/>
    <property type="match status" value="1"/>
</dbReference>
<reference evidence="1 2" key="1">
    <citation type="journal article" date="2018" name="Nat. Ecol. Evol.">
        <title>Shark genomes provide insights into elasmobranch evolution and the origin of vertebrates.</title>
        <authorList>
            <person name="Hara Y"/>
            <person name="Yamaguchi K"/>
            <person name="Onimaru K"/>
            <person name="Kadota M"/>
            <person name="Koyanagi M"/>
            <person name="Keeley SD"/>
            <person name="Tatsumi K"/>
            <person name="Tanaka K"/>
            <person name="Motone F"/>
            <person name="Kageyama Y"/>
            <person name="Nozu R"/>
            <person name="Adachi N"/>
            <person name="Nishimura O"/>
            <person name="Nakagawa R"/>
            <person name="Tanegashima C"/>
            <person name="Kiyatake I"/>
            <person name="Matsumoto R"/>
            <person name="Murakumo K"/>
            <person name="Nishida K"/>
            <person name="Terakita A"/>
            <person name="Kuratani S"/>
            <person name="Sato K"/>
            <person name="Hyodo S Kuraku.S."/>
        </authorList>
    </citation>
    <scope>NUCLEOTIDE SEQUENCE [LARGE SCALE GENOMIC DNA]</scope>
</reference>
<keyword evidence="2" id="KW-1185">Reference proteome</keyword>
<dbReference type="Proteomes" id="UP000287033">
    <property type="component" value="Unassembled WGS sequence"/>
</dbReference>
<comment type="caution">
    <text evidence="1">The sequence shown here is derived from an EMBL/GenBank/DDBJ whole genome shotgun (WGS) entry which is preliminary data.</text>
</comment>
<proteinExistence type="predicted"/>
<organism evidence="1 2">
    <name type="scientific">Chiloscyllium punctatum</name>
    <name type="common">Brownbanded bambooshark</name>
    <name type="synonym">Hemiscyllium punctatum</name>
    <dbReference type="NCBI Taxonomy" id="137246"/>
    <lineage>
        <taxon>Eukaryota</taxon>
        <taxon>Metazoa</taxon>
        <taxon>Chordata</taxon>
        <taxon>Craniata</taxon>
        <taxon>Vertebrata</taxon>
        <taxon>Chondrichthyes</taxon>
        <taxon>Elasmobranchii</taxon>
        <taxon>Galeomorphii</taxon>
        <taxon>Galeoidea</taxon>
        <taxon>Orectolobiformes</taxon>
        <taxon>Hemiscylliidae</taxon>
        <taxon>Chiloscyllium</taxon>
    </lineage>
</organism>
<evidence type="ECO:0000313" key="2">
    <source>
        <dbReference type="Proteomes" id="UP000287033"/>
    </source>
</evidence>
<dbReference type="InterPro" id="IPR046341">
    <property type="entry name" value="SET_dom_sf"/>
</dbReference>
<sequence>MARYFQRDCCGRRGEGLKANRSIAPGQLLYSASPYTYIPSKKAMGSVCEHCLSRFQQYADELEPRRLFASEAD</sequence>
<dbReference type="EMBL" id="BEZZ01000596">
    <property type="protein sequence ID" value="GCC34413.1"/>
    <property type="molecule type" value="Genomic_DNA"/>
</dbReference>
<gene>
    <name evidence="1" type="ORF">chiPu_0012886</name>
</gene>
<dbReference type="AlphaFoldDB" id="A0A401SVL1"/>